<protein>
    <recommendedName>
        <fullName evidence="5">YtxH domain-containing protein</fullName>
    </recommendedName>
</protein>
<dbReference type="AlphaFoldDB" id="A0A4Q1C3V5"/>
<dbReference type="Proteomes" id="UP000290218">
    <property type="component" value="Unassembled WGS sequence"/>
</dbReference>
<accession>A0A4Q1C3V5</accession>
<organism evidence="3 4">
    <name type="scientific">Oleiharenicola lentus</name>
    <dbReference type="NCBI Taxonomy" id="2508720"/>
    <lineage>
        <taxon>Bacteria</taxon>
        <taxon>Pseudomonadati</taxon>
        <taxon>Verrucomicrobiota</taxon>
        <taxon>Opitutia</taxon>
        <taxon>Opitutales</taxon>
        <taxon>Opitutaceae</taxon>
        <taxon>Oleiharenicola</taxon>
    </lineage>
</organism>
<name>A0A4Q1C3V5_9BACT</name>
<feature type="chain" id="PRO_5020802401" description="YtxH domain-containing protein" evidence="2">
    <location>
        <begin position="24"/>
        <end position="81"/>
    </location>
</feature>
<dbReference type="RefSeq" id="WP_129048515.1">
    <property type="nucleotide sequence ID" value="NZ_SDHX01000002.1"/>
</dbReference>
<gene>
    <name evidence="3" type="ORF">ESB00_14530</name>
</gene>
<evidence type="ECO:0000313" key="3">
    <source>
        <dbReference type="EMBL" id="RXK52925.1"/>
    </source>
</evidence>
<proteinExistence type="predicted"/>
<comment type="caution">
    <text evidence="3">The sequence shown here is derived from an EMBL/GenBank/DDBJ whole genome shotgun (WGS) entry which is preliminary data.</text>
</comment>
<reference evidence="3 4" key="1">
    <citation type="submission" date="2019-01" db="EMBL/GenBank/DDBJ databases">
        <title>Lacunisphaera sp. strain TWA-58.</title>
        <authorList>
            <person name="Chen W.-M."/>
        </authorList>
    </citation>
    <scope>NUCLEOTIDE SEQUENCE [LARGE SCALE GENOMIC DNA]</scope>
    <source>
        <strain evidence="3 4">TWA-58</strain>
    </source>
</reference>
<evidence type="ECO:0000256" key="2">
    <source>
        <dbReference type="SAM" id="SignalP"/>
    </source>
</evidence>
<evidence type="ECO:0000313" key="4">
    <source>
        <dbReference type="Proteomes" id="UP000290218"/>
    </source>
</evidence>
<evidence type="ECO:0000256" key="1">
    <source>
        <dbReference type="SAM" id="MobiDB-lite"/>
    </source>
</evidence>
<evidence type="ECO:0008006" key="5">
    <source>
        <dbReference type="Google" id="ProtNLM"/>
    </source>
</evidence>
<keyword evidence="2" id="KW-0732">Signal</keyword>
<keyword evidence="4" id="KW-1185">Reference proteome</keyword>
<feature type="region of interest" description="Disordered" evidence="1">
    <location>
        <begin position="53"/>
        <end position="81"/>
    </location>
</feature>
<feature type="signal peptide" evidence="2">
    <location>
        <begin position="1"/>
        <end position="23"/>
    </location>
</feature>
<sequence length="81" mass="8665">MNQKRLKQTKLVLGALASGAAALNPALSPVRKLGGLAGFCLGLLRTRPGRCQKRPARMQKGYRKDVRQGAVATTKGGRRHG</sequence>
<dbReference type="EMBL" id="SDHX01000002">
    <property type="protein sequence ID" value="RXK52925.1"/>
    <property type="molecule type" value="Genomic_DNA"/>
</dbReference>